<evidence type="ECO:0008006" key="5">
    <source>
        <dbReference type="Google" id="ProtNLM"/>
    </source>
</evidence>
<evidence type="ECO:0000256" key="1">
    <source>
        <dbReference type="SAM" id="MobiDB-lite"/>
    </source>
</evidence>
<name>A0A1C7AEU7_9GAMM</name>
<keyword evidence="4" id="KW-1185">Reference proteome</keyword>
<evidence type="ECO:0000313" key="3">
    <source>
        <dbReference type="EMBL" id="BAU49696.1"/>
    </source>
</evidence>
<keyword evidence="2" id="KW-0732">Signal</keyword>
<dbReference type="Proteomes" id="UP000218899">
    <property type="component" value="Chromosome"/>
</dbReference>
<evidence type="ECO:0000256" key="2">
    <source>
        <dbReference type="SAM" id="SignalP"/>
    </source>
</evidence>
<sequence length="107" mass="10889">MKSVLASVLAVAVLLASLAWAGEAYCGTGTPLGGDRVAASDQGDSAPTPDVQTHIGHHCGHFGQHLLGEPAAGLPVPTQRPSVTFEAPLVPHLASVIDTPIRPPRAS</sequence>
<dbReference type="KEGG" id="sva:SVA_3148"/>
<feature type="chain" id="PRO_5008752362" description="DUF2946 domain-containing protein" evidence="2">
    <location>
        <begin position="22"/>
        <end position="107"/>
    </location>
</feature>
<feature type="region of interest" description="Disordered" evidence="1">
    <location>
        <begin position="31"/>
        <end position="50"/>
    </location>
</feature>
<accession>A0A1C7AEU7</accession>
<dbReference type="AlphaFoldDB" id="A0A1C7AEU7"/>
<dbReference type="RefSeq" id="WP_096462073.1">
    <property type="nucleotide sequence ID" value="NZ_AP014936.1"/>
</dbReference>
<organism evidence="3 4">
    <name type="scientific">Sulfurifustis variabilis</name>
    <dbReference type="NCBI Taxonomy" id="1675686"/>
    <lineage>
        <taxon>Bacteria</taxon>
        <taxon>Pseudomonadati</taxon>
        <taxon>Pseudomonadota</taxon>
        <taxon>Gammaproteobacteria</taxon>
        <taxon>Acidiferrobacterales</taxon>
        <taxon>Acidiferrobacteraceae</taxon>
        <taxon>Sulfurifustis</taxon>
    </lineage>
</organism>
<dbReference type="EMBL" id="AP014936">
    <property type="protein sequence ID" value="BAU49696.1"/>
    <property type="molecule type" value="Genomic_DNA"/>
</dbReference>
<protein>
    <recommendedName>
        <fullName evidence="5">DUF2946 domain-containing protein</fullName>
    </recommendedName>
</protein>
<evidence type="ECO:0000313" key="4">
    <source>
        <dbReference type="Proteomes" id="UP000218899"/>
    </source>
</evidence>
<reference evidence="3 4" key="1">
    <citation type="submission" date="2015-08" db="EMBL/GenBank/DDBJ databases">
        <title>Complete genome sequence of Sulfurifustis variabilis.</title>
        <authorList>
            <person name="Miura A."/>
            <person name="Kojima H."/>
            <person name="Fukui M."/>
        </authorList>
    </citation>
    <scope>NUCLEOTIDE SEQUENCE [LARGE SCALE GENOMIC DNA]</scope>
    <source>
        <strain evidence="4">skN76</strain>
    </source>
</reference>
<proteinExistence type="predicted"/>
<feature type="signal peptide" evidence="2">
    <location>
        <begin position="1"/>
        <end position="21"/>
    </location>
</feature>
<gene>
    <name evidence="3" type="ORF">SVA_3148</name>
</gene>